<dbReference type="RefSeq" id="WP_095089641.1">
    <property type="nucleotide sequence ID" value="NZ_BMDM01000001.1"/>
</dbReference>
<dbReference type="GO" id="GO:0005737">
    <property type="term" value="C:cytoplasm"/>
    <property type="evidence" value="ECO:0007669"/>
    <property type="project" value="TreeGrafter"/>
</dbReference>
<dbReference type="Pfam" id="PF07687">
    <property type="entry name" value="M20_dimer"/>
    <property type="match status" value="1"/>
</dbReference>
<dbReference type="InterPro" id="IPR002933">
    <property type="entry name" value="Peptidase_M20"/>
</dbReference>
<name>A0A240A7Y7_9STAP</name>
<dbReference type="KEGG" id="sste:SAMEA4384403_2254"/>
<dbReference type="AlphaFoldDB" id="A0A240A7Y7"/>
<gene>
    <name evidence="3" type="primary">iaaH</name>
    <name evidence="3" type="ORF">SAMEA4384403_02254</name>
</gene>
<dbReference type="Proteomes" id="UP000242084">
    <property type="component" value="Chromosome 1"/>
</dbReference>
<dbReference type="InterPro" id="IPR017439">
    <property type="entry name" value="Amidohydrolase"/>
</dbReference>
<feature type="binding site" evidence="1">
    <location>
        <position position="201"/>
    </location>
    <ligand>
        <name>Mn(2+)</name>
        <dbReference type="ChEBI" id="CHEBI:29035"/>
        <label>2</label>
    </ligand>
</feature>
<evidence type="ECO:0000313" key="3">
    <source>
        <dbReference type="EMBL" id="SNV78996.1"/>
    </source>
</evidence>
<dbReference type="InterPro" id="IPR011650">
    <property type="entry name" value="Peptidase_M20_dimer"/>
</dbReference>
<evidence type="ECO:0000259" key="2">
    <source>
        <dbReference type="Pfam" id="PF07687"/>
    </source>
</evidence>
<dbReference type="GO" id="GO:0046872">
    <property type="term" value="F:metal ion binding"/>
    <property type="evidence" value="ECO:0007669"/>
    <property type="project" value="UniProtKB-KW"/>
</dbReference>
<dbReference type="EC" id="3.5.1.-" evidence="3"/>
<feature type="binding site" evidence="1">
    <location>
        <position position="398"/>
    </location>
    <ligand>
        <name>Mn(2+)</name>
        <dbReference type="ChEBI" id="CHEBI:29035"/>
        <label>2</label>
    </ligand>
</feature>
<keyword evidence="3" id="KW-0378">Hydrolase</keyword>
<keyword evidence="1" id="KW-0464">Manganese</keyword>
<dbReference type="EMBL" id="LT906462">
    <property type="protein sequence ID" value="SNV78996.1"/>
    <property type="molecule type" value="Genomic_DNA"/>
</dbReference>
<dbReference type="GO" id="GO:0016805">
    <property type="term" value="F:dipeptidase activity"/>
    <property type="evidence" value="ECO:0007669"/>
    <property type="project" value="TreeGrafter"/>
</dbReference>
<dbReference type="GO" id="GO:0071713">
    <property type="term" value="F:para-aminobenzoyl-glutamate hydrolase activity"/>
    <property type="evidence" value="ECO:0007669"/>
    <property type="project" value="TreeGrafter"/>
</dbReference>
<keyword evidence="4" id="KW-1185">Reference proteome</keyword>
<dbReference type="SUPFAM" id="SSF55031">
    <property type="entry name" value="Bacterial exopeptidase dimerisation domain"/>
    <property type="match status" value="1"/>
</dbReference>
<dbReference type="PANTHER" id="PTHR30575:SF3">
    <property type="entry name" value="PEPTIDASE M20 DIMERISATION DOMAIN-CONTAINING PROTEIN"/>
    <property type="match status" value="1"/>
</dbReference>
<comment type="cofactor">
    <cofactor evidence="1">
        <name>Mn(2+)</name>
        <dbReference type="ChEBI" id="CHEBI:29035"/>
    </cofactor>
    <text evidence="1">The Mn(2+) ion enhances activity.</text>
</comment>
<dbReference type="PIRSF" id="PIRSF005962">
    <property type="entry name" value="Pept_M20D_amidohydro"/>
    <property type="match status" value="1"/>
</dbReference>
<dbReference type="InterPro" id="IPR036264">
    <property type="entry name" value="Bact_exopeptidase_dim_dom"/>
</dbReference>
<evidence type="ECO:0000256" key="1">
    <source>
        <dbReference type="PIRSR" id="PIRSR005962-1"/>
    </source>
</evidence>
<dbReference type="PANTHER" id="PTHR30575">
    <property type="entry name" value="PEPTIDASE M20"/>
    <property type="match status" value="1"/>
</dbReference>
<protein>
    <submittedName>
        <fullName evidence="3">Putative peptidase</fullName>
        <ecNumber evidence="3">3.5.1.-</ecNumber>
    </submittedName>
</protein>
<dbReference type="InterPro" id="IPR052030">
    <property type="entry name" value="Peptidase_M20/M20A_hydrolases"/>
</dbReference>
<accession>A0A240A7Y7</accession>
<dbReference type="OrthoDB" id="2985724at2"/>
<keyword evidence="1" id="KW-0479">Metal-binding</keyword>
<dbReference type="Pfam" id="PF01546">
    <property type="entry name" value="Peptidase_M20"/>
    <property type="match status" value="1"/>
</dbReference>
<reference evidence="3 4" key="1">
    <citation type="submission" date="2017-06" db="EMBL/GenBank/DDBJ databases">
        <authorList>
            <consortium name="Pathogen Informatics"/>
        </authorList>
    </citation>
    <scope>NUCLEOTIDE SEQUENCE [LARGE SCALE GENOMIC DNA]</scope>
    <source>
        <strain evidence="3 4">NCTC13839</strain>
    </source>
</reference>
<sequence>MELDNAFKDSLIKLRRNLHAFPEQGFLEIRTANIVKENLTSLGYEIKSGLEVMNKDYLMGYPSEEAFKAHIDKLNQLNEALPDFKDGYTGIVATLDTNKPGPTIALRFDMDALPITESEDSNHYPTAHGFSSKNHGSMHACGHDVHTTIGIGLAKLLMDHKTELKGIIKLIFQPAEEGVRGAKSMVESGVVDDVDYFIGSHIGLNAKSNEIITSVKGFLASSKLDVEIQGVSSHAGAKPQDGKNALLAAATFVQQVYAIERHEQGASRVNVGTLQAGSGRNVIADKAYLQMEVRGENNIVNEFMIQRVYDIKSGIEAMFGVKINITKVGEAISIEPSENMEQTIYSLLKEKFPKLNIIPNETTPSGSEDATYYIDSVMRNGKDAIYMNIGSDHEYNHHHPKFDVKEHDMFNGISCMYEIVKLYNGN</sequence>
<proteinExistence type="predicted"/>
<dbReference type="SUPFAM" id="SSF53187">
    <property type="entry name" value="Zn-dependent exopeptidases"/>
    <property type="match status" value="1"/>
</dbReference>
<organism evidence="3 4">
    <name type="scientific">Mammaliicoccus stepanovicii</name>
    <dbReference type="NCBI Taxonomy" id="643214"/>
    <lineage>
        <taxon>Bacteria</taxon>
        <taxon>Bacillati</taxon>
        <taxon>Bacillota</taxon>
        <taxon>Bacilli</taxon>
        <taxon>Bacillales</taxon>
        <taxon>Staphylococcaceae</taxon>
        <taxon>Mammaliicoccus</taxon>
    </lineage>
</organism>
<dbReference type="Gene3D" id="3.40.630.10">
    <property type="entry name" value="Zn peptidases"/>
    <property type="match status" value="1"/>
</dbReference>
<evidence type="ECO:0000313" key="4">
    <source>
        <dbReference type="Proteomes" id="UP000242084"/>
    </source>
</evidence>
<dbReference type="NCBIfam" id="TIGR01891">
    <property type="entry name" value="amidohydrolases"/>
    <property type="match status" value="1"/>
</dbReference>
<dbReference type="GO" id="GO:0046657">
    <property type="term" value="P:folic acid catabolic process"/>
    <property type="evidence" value="ECO:0007669"/>
    <property type="project" value="TreeGrafter"/>
</dbReference>
<feature type="binding site" evidence="1">
    <location>
        <position position="143"/>
    </location>
    <ligand>
        <name>Mn(2+)</name>
        <dbReference type="ChEBI" id="CHEBI:29035"/>
        <label>2</label>
    </ligand>
</feature>
<feature type="binding site" evidence="1">
    <location>
        <position position="141"/>
    </location>
    <ligand>
        <name>Mn(2+)</name>
        <dbReference type="ChEBI" id="CHEBI:29035"/>
        <label>2</label>
    </ligand>
</feature>
<feature type="domain" description="Peptidase M20 dimerisation" evidence="2">
    <location>
        <begin position="224"/>
        <end position="305"/>
    </location>
</feature>
<feature type="binding site" evidence="1">
    <location>
        <position position="177"/>
    </location>
    <ligand>
        <name>Mn(2+)</name>
        <dbReference type="ChEBI" id="CHEBI:29035"/>
        <label>2</label>
    </ligand>
</feature>